<dbReference type="Proteomes" id="UP000195897">
    <property type="component" value="Unassembled WGS sequence"/>
</dbReference>
<dbReference type="PANTHER" id="PTHR30050">
    <property type="entry name" value="CHROMOSOMAL REPLICATION INITIATOR PROTEIN DNAA"/>
    <property type="match status" value="1"/>
</dbReference>
<evidence type="ECO:0000313" key="3">
    <source>
        <dbReference type="Proteomes" id="UP000195897"/>
    </source>
</evidence>
<dbReference type="Pfam" id="PF01695">
    <property type="entry name" value="IstB_IS21"/>
    <property type="match status" value="1"/>
</dbReference>
<dbReference type="InterPro" id="IPR002611">
    <property type="entry name" value="IstB_ATP-bd"/>
</dbReference>
<sequence>MHYNREILSSVLRDMEREHTARTELFAQRREEVYARLPRVREIDRELSGTAAAVLHAALAAGDDPADAIEQLKTRNLELQAQRRALLEQNGFGANYLDETPLCETCGDSGYVGTEPCDCLKKRYAARLTEELSTILPITDQNFERFRLDYYSDVPDGRLGMSARENMEYNLSICRAYADRFSVHSPNLLLYGSTGLGKTFLSSCIAKVVSEHGFSVAYDTSIRIFSSYESVKFGAADASEAARRVRKYEQCDLLIIDDLGTEMATAFTVSALYGLLADRLMRRRPMIVNTNLLPAEFEKRYSPAIASRLTGEFEQLRFFGDDIRAKKRRGTL</sequence>
<dbReference type="GO" id="GO:0005524">
    <property type="term" value="F:ATP binding"/>
    <property type="evidence" value="ECO:0007669"/>
    <property type="project" value="InterPro"/>
</dbReference>
<accession>A0A1Y4L740</accession>
<dbReference type="RefSeq" id="WP_087373070.1">
    <property type="nucleotide sequence ID" value="NZ_NFKK01000009.1"/>
</dbReference>
<dbReference type="AlphaFoldDB" id="A0A1Y4L740"/>
<organism evidence="2 3">
    <name type="scientific">Butyricicoccus pullicaecorum</name>
    <dbReference type="NCBI Taxonomy" id="501571"/>
    <lineage>
        <taxon>Bacteria</taxon>
        <taxon>Bacillati</taxon>
        <taxon>Bacillota</taxon>
        <taxon>Clostridia</taxon>
        <taxon>Eubacteriales</taxon>
        <taxon>Butyricicoccaceae</taxon>
        <taxon>Butyricicoccus</taxon>
    </lineage>
</organism>
<dbReference type="SUPFAM" id="SSF52540">
    <property type="entry name" value="P-loop containing nucleoside triphosphate hydrolases"/>
    <property type="match status" value="1"/>
</dbReference>
<dbReference type="InterPro" id="IPR027417">
    <property type="entry name" value="P-loop_NTPase"/>
</dbReference>
<dbReference type="Gene3D" id="3.40.50.300">
    <property type="entry name" value="P-loop containing nucleotide triphosphate hydrolases"/>
    <property type="match status" value="1"/>
</dbReference>
<dbReference type="EMBL" id="NFKK01000009">
    <property type="protein sequence ID" value="OUP52555.1"/>
    <property type="molecule type" value="Genomic_DNA"/>
</dbReference>
<reference evidence="3" key="1">
    <citation type="submission" date="2017-04" db="EMBL/GenBank/DDBJ databases">
        <title>Function of individual gut microbiota members based on whole genome sequencing of pure cultures obtained from chicken caecum.</title>
        <authorList>
            <person name="Medvecky M."/>
            <person name="Cejkova D."/>
            <person name="Polansky O."/>
            <person name="Karasova D."/>
            <person name="Kubasova T."/>
            <person name="Cizek A."/>
            <person name="Rychlik I."/>
        </authorList>
    </citation>
    <scope>NUCLEOTIDE SEQUENCE [LARGE SCALE GENOMIC DNA]</scope>
    <source>
        <strain evidence="3">An180</strain>
    </source>
</reference>
<dbReference type="PANTHER" id="PTHR30050:SF4">
    <property type="entry name" value="ATP-BINDING PROTEIN RV3427C IN INSERTION SEQUENCE-RELATED"/>
    <property type="match status" value="1"/>
</dbReference>
<feature type="domain" description="AAA+ ATPase" evidence="1">
    <location>
        <begin position="184"/>
        <end position="319"/>
    </location>
</feature>
<gene>
    <name evidence="2" type="ORF">B5F17_08715</name>
</gene>
<dbReference type="CDD" id="cd00009">
    <property type="entry name" value="AAA"/>
    <property type="match status" value="1"/>
</dbReference>
<name>A0A1Y4L740_9FIRM</name>
<evidence type="ECO:0000259" key="1">
    <source>
        <dbReference type="SMART" id="SM00382"/>
    </source>
</evidence>
<dbReference type="SMART" id="SM00382">
    <property type="entry name" value="AAA"/>
    <property type="match status" value="1"/>
</dbReference>
<dbReference type="NCBIfam" id="NF005304">
    <property type="entry name" value="PRK06835.1"/>
    <property type="match status" value="1"/>
</dbReference>
<dbReference type="InterPro" id="IPR003593">
    <property type="entry name" value="AAA+_ATPase"/>
</dbReference>
<protein>
    <recommendedName>
        <fullName evidence="1">AAA+ ATPase domain-containing protein</fullName>
    </recommendedName>
</protein>
<proteinExistence type="predicted"/>
<comment type="caution">
    <text evidence="2">The sequence shown here is derived from an EMBL/GenBank/DDBJ whole genome shotgun (WGS) entry which is preliminary data.</text>
</comment>
<evidence type="ECO:0000313" key="2">
    <source>
        <dbReference type="EMBL" id="OUP52555.1"/>
    </source>
</evidence>
<dbReference type="GO" id="GO:0006260">
    <property type="term" value="P:DNA replication"/>
    <property type="evidence" value="ECO:0007669"/>
    <property type="project" value="TreeGrafter"/>
</dbReference>